<protein>
    <recommendedName>
        <fullName evidence="5">Ankyrin repeat protein</fullName>
    </recommendedName>
</protein>
<organism evidence="3 4">
    <name type="scientific">Phytophthora pseudosyringae</name>
    <dbReference type="NCBI Taxonomy" id="221518"/>
    <lineage>
        <taxon>Eukaryota</taxon>
        <taxon>Sar</taxon>
        <taxon>Stramenopiles</taxon>
        <taxon>Oomycota</taxon>
        <taxon>Peronosporomycetes</taxon>
        <taxon>Peronosporales</taxon>
        <taxon>Peronosporaceae</taxon>
        <taxon>Phytophthora</taxon>
    </lineage>
</organism>
<dbReference type="SMART" id="SM00248">
    <property type="entry name" value="ANK"/>
    <property type="match status" value="3"/>
</dbReference>
<feature type="region of interest" description="Disordered" evidence="2">
    <location>
        <begin position="477"/>
        <end position="533"/>
    </location>
</feature>
<gene>
    <name evidence="3" type="ORF">PHYPSEUDO_011774</name>
</gene>
<dbReference type="PANTHER" id="PTHR24198">
    <property type="entry name" value="ANKYRIN REPEAT AND PROTEIN KINASE DOMAIN-CONTAINING PROTEIN"/>
    <property type="match status" value="1"/>
</dbReference>
<reference evidence="3" key="1">
    <citation type="submission" date="2021-02" db="EMBL/GenBank/DDBJ databases">
        <authorList>
            <person name="Palmer J.M."/>
        </authorList>
    </citation>
    <scope>NUCLEOTIDE SEQUENCE</scope>
    <source>
        <strain evidence="3">SCRP734</strain>
    </source>
</reference>
<evidence type="ECO:0000256" key="1">
    <source>
        <dbReference type="PROSITE-ProRule" id="PRU00023"/>
    </source>
</evidence>
<dbReference type="InterPro" id="IPR002110">
    <property type="entry name" value="Ankyrin_rpt"/>
</dbReference>
<dbReference type="OrthoDB" id="111500at2759"/>
<comment type="caution">
    <text evidence="3">The sequence shown here is derived from an EMBL/GenBank/DDBJ whole genome shotgun (WGS) entry which is preliminary data.</text>
</comment>
<dbReference type="EMBL" id="JAGDFM010000054">
    <property type="protein sequence ID" value="KAG7388755.1"/>
    <property type="molecule type" value="Genomic_DNA"/>
</dbReference>
<feature type="compositionally biased region" description="Basic residues" evidence="2">
    <location>
        <begin position="497"/>
        <end position="513"/>
    </location>
</feature>
<dbReference type="PROSITE" id="PS50088">
    <property type="entry name" value="ANK_REPEAT"/>
    <property type="match status" value="1"/>
</dbReference>
<evidence type="ECO:0000313" key="3">
    <source>
        <dbReference type="EMBL" id="KAG7388755.1"/>
    </source>
</evidence>
<dbReference type="Pfam" id="PF12796">
    <property type="entry name" value="Ank_2"/>
    <property type="match status" value="1"/>
</dbReference>
<feature type="compositionally biased region" description="Polar residues" evidence="2">
    <location>
        <begin position="484"/>
        <end position="493"/>
    </location>
</feature>
<name>A0A8T1W5W4_9STRA</name>
<evidence type="ECO:0000313" key="4">
    <source>
        <dbReference type="Proteomes" id="UP000694044"/>
    </source>
</evidence>
<sequence>MLMVTSRFRGFGHLYKALVEQGFLQHIPFFDEVLEIYDEMIFTLSCAAAVHGSYNRAYLLSSHLTATSVNAMYRGVVPPAGKEGVKVRKALHFKDISQIYRLLTENDKSVLGGASSKAMLNNVADICSKVLFQTRVLSRDMLRLNDDLTDVFSEMCDELGRRQYHDDYIAGRPQRGESRQYRVNRALEDAVMMPLMPLLDCLQPDGSLDMSAIPTGFRVAQVGTLGGEGVELMCRKAAAVIKAKFATPSLVCEQKYFTFPSKPDFINQEYGTTSPPRVLEGQARHALFDGLMRLLEGSNGPRFGGNLDYPKSELRKNPDLLAMGINSDCWSLFHQAAAGSAHDADLVEWMIQLGALTMQPLHCRYLLLQRDHPFRRADFPNTMAVHSAASAGHEDIVRIILEADNMVDLNTPTYHTKETLAHLAVKHGHRNVYNLFAAFGADLRVKDGNGRRVCDVTTDRQWRREIAASIVEIEKSQAACEGARNQSTTANTPTASKQKKNSKKKKKKGKKSKTTASASTATASNSAVTQDNSEEVSNLLKDLLVAAGSEANASDDSERAALQENTHEQTAAMFARLRDPSISAEDKADDVQRACKLIEKLEGSVEASSHPSRLNSTDRHVRIATASKALQVIHMMQKFHRVDHAAIAVSALASVRQLCHTTLEFTRFVVGTAQLCVSVGRKPQACETYSAARDAMGLGRTSSPDTFLTLEWYLANAVDNYPLLIALDKMVGCAMYSEFTTTSDIDVRHLARFKTAVAAAPELNGVACFDNRPCMRPETTKSSCACSGHYSS</sequence>
<keyword evidence="1" id="KW-0040">ANK repeat</keyword>
<dbReference type="AlphaFoldDB" id="A0A8T1W5W4"/>
<evidence type="ECO:0000256" key="2">
    <source>
        <dbReference type="SAM" id="MobiDB-lite"/>
    </source>
</evidence>
<accession>A0A8T1W5W4</accession>
<dbReference type="Proteomes" id="UP000694044">
    <property type="component" value="Unassembled WGS sequence"/>
</dbReference>
<dbReference type="PANTHER" id="PTHR24198:SF165">
    <property type="entry name" value="ANKYRIN REPEAT-CONTAINING PROTEIN-RELATED"/>
    <property type="match status" value="1"/>
</dbReference>
<proteinExistence type="predicted"/>
<evidence type="ECO:0008006" key="5">
    <source>
        <dbReference type="Google" id="ProtNLM"/>
    </source>
</evidence>
<feature type="compositionally biased region" description="Low complexity" evidence="2">
    <location>
        <begin position="514"/>
        <end position="527"/>
    </location>
</feature>
<feature type="repeat" description="ANK" evidence="1">
    <location>
        <begin position="416"/>
        <end position="448"/>
    </location>
</feature>
<keyword evidence="4" id="KW-1185">Reference proteome</keyword>